<sequence>MKIATLSTQLRKVVVRQNSGLKKWSRQEHLSRRSNTLVCDFDPKEISTKGVSLYASRAHVASTITGSVASWTRIHGKTLGRRRCKLRIQLFGPEMGYPDLGGLSLVYVGRRELWQYLDHMSRDTTNKAPAEEDSYNLLHVFQLQPRNFVPLKG</sequence>
<dbReference type="AlphaFoldDB" id="A0A371C2J3"/>
<organism evidence="1 2">
    <name type="scientific">Yarrowia lipolytica</name>
    <name type="common">Candida lipolytica</name>
    <dbReference type="NCBI Taxonomy" id="4952"/>
    <lineage>
        <taxon>Eukaryota</taxon>
        <taxon>Fungi</taxon>
        <taxon>Dikarya</taxon>
        <taxon>Ascomycota</taxon>
        <taxon>Saccharomycotina</taxon>
        <taxon>Dipodascomycetes</taxon>
        <taxon>Dipodascales</taxon>
        <taxon>Dipodascales incertae sedis</taxon>
        <taxon>Yarrowia</taxon>
    </lineage>
</organism>
<accession>A0A371C2J3</accession>
<proteinExistence type="predicted"/>
<name>A0A371C2J3_YARLL</name>
<reference evidence="1 2" key="1">
    <citation type="submission" date="2018-07" db="EMBL/GenBank/DDBJ databases">
        <title>Draft Genome Assemblies for Five Robust Yarrowia lipolytica Strains Exhibiting High Lipid Production and Pentose Sugar Utilization and Sugar Alcohol Secretion from Undetoxified Lignocellulosic Biomass Hydrolysates.</title>
        <authorList>
            <consortium name="DOE Joint Genome Institute"/>
            <person name="Walker C."/>
            <person name="Ryu S."/>
            <person name="Na H."/>
            <person name="Zane M."/>
            <person name="LaButti K."/>
            <person name="Lipzen A."/>
            <person name="Haridas S."/>
            <person name="Barry K."/>
            <person name="Grigoriev I.V."/>
            <person name="Quarterman J."/>
            <person name="Slininger P."/>
            <person name="Dien B."/>
            <person name="Trinh C.T."/>
        </authorList>
    </citation>
    <scope>NUCLEOTIDE SEQUENCE [LARGE SCALE GENOMIC DNA]</scope>
    <source>
        <strain evidence="1 2">YB392</strain>
    </source>
</reference>
<protein>
    <submittedName>
        <fullName evidence="1">Uncharacterized protein</fullName>
    </submittedName>
</protein>
<evidence type="ECO:0000313" key="1">
    <source>
        <dbReference type="EMBL" id="RDW24511.1"/>
    </source>
</evidence>
<evidence type="ECO:0000313" key="2">
    <source>
        <dbReference type="Proteomes" id="UP000256601"/>
    </source>
</evidence>
<gene>
    <name evidence="1" type="ORF">B0I71DRAFT_168006</name>
</gene>
<dbReference type="EMBL" id="KZ859031">
    <property type="protein sequence ID" value="RDW24511.1"/>
    <property type="molecule type" value="Genomic_DNA"/>
</dbReference>
<dbReference type="Proteomes" id="UP000256601">
    <property type="component" value="Unassembled WGS sequence"/>
</dbReference>